<reference evidence="1" key="1">
    <citation type="submission" date="2020-04" db="EMBL/GenBank/DDBJ databases">
        <title>A chromosome-scale assembly and high-density genetic map of the yellow drum (Nibea albiflora) genome.</title>
        <authorList>
            <person name="Xu D."/>
            <person name="Zhang W."/>
            <person name="Chen R."/>
            <person name="Tan P."/>
            <person name="Wang L."/>
            <person name="Song H."/>
            <person name="Tian L."/>
            <person name="Zhu Q."/>
            <person name="Wang B."/>
        </authorList>
    </citation>
    <scope>NUCLEOTIDE SEQUENCE</scope>
    <source>
        <strain evidence="1">ZJHYS-2018</strain>
    </source>
</reference>
<protein>
    <submittedName>
        <fullName evidence="1">Uncharacterized protein</fullName>
    </submittedName>
</protein>
<sequence>MVGGGVVGVDLLCDWLSTPATDGRECHVPRVADAILHSWQKQMLFVSATFTNSSYSDPFPLKKHVPVGGRQEIVVILISNLSGTSKFQTKGTIISVEIPGIVQLDNRQQLHRDKSIYLDPQEATQ</sequence>
<evidence type="ECO:0000313" key="2">
    <source>
        <dbReference type="Proteomes" id="UP000805704"/>
    </source>
</evidence>
<comment type="caution">
    <text evidence="1">The sequence shown here is derived from an EMBL/GenBank/DDBJ whole genome shotgun (WGS) entry which is preliminary data.</text>
</comment>
<evidence type="ECO:0000313" key="1">
    <source>
        <dbReference type="EMBL" id="KAG8008461.1"/>
    </source>
</evidence>
<gene>
    <name evidence="1" type="ORF">GBF38_019624</name>
</gene>
<organism evidence="1 2">
    <name type="scientific">Nibea albiflora</name>
    <name type="common">Yellow drum</name>
    <name type="synonym">Corvina albiflora</name>
    <dbReference type="NCBI Taxonomy" id="240163"/>
    <lineage>
        <taxon>Eukaryota</taxon>
        <taxon>Metazoa</taxon>
        <taxon>Chordata</taxon>
        <taxon>Craniata</taxon>
        <taxon>Vertebrata</taxon>
        <taxon>Euteleostomi</taxon>
        <taxon>Actinopterygii</taxon>
        <taxon>Neopterygii</taxon>
        <taxon>Teleostei</taxon>
        <taxon>Neoteleostei</taxon>
        <taxon>Acanthomorphata</taxon>
        <taxon>Eupercaria</taxon>
        <taxon>Sciaenidae</taxon>
        <taxon>Nibea</taxon>
    </lineage>
</organism>
<dbReference type="EMBL" id="CM024807">
    <property type="protein sequence ID" value="KAG8008461.1"/>
    <property type="molecule type" value="Genomic_DNA"/>
</dbReference>
<proteinExistence type="predicted"/>
<dbReference type="Proteomes" id="UP000805704">
    <property type="component" value="Chromosome 19"/>
</dbReference>
<name>A0ACB7F2W0_NIBAL</name>
<keyword evidence="2" id="KW-1185">Reference proteome</keyword>
<accession>A0ACB7F2W0</accession>